<dbReference type="InterPro" id="IPR012334">
    <property type="entry name" value="Pectin_lyas_fold"/>
</dbReference>
<evidence type="ECO:0000259" key="5">
    <source>
        <dbReference type="Pfam" id="PF05048"/>
    </source>
</evidence>
<sequence>MYKKINGEKMKISKSTKIIFSVSCILGLVVAFSGNFFMGNKKNTEIQSLLSISASRVISPIYIDDLDPENNWETFILANPWCIGTGEPGNPYIIYGVSIDANGSQYCVVIKNSNKLFQIDNGFFFNTSQYEISAGIYLSNVSNGYLLNSEFSNNGFFGIEVINSSYLTILRNYFHNNGAMGIYYGSVQNSSILENDINNHGGNGIELYNSKGISAIRNDIISSDYYGILLDRTNNSQISNNLISQNTDGIALIKSNGNSITNNTISNISESGILIQIYSHNNTISNNIISNALYCILIGNSSHGTNLFNNDPCTIRSFDDIPLPDPPSNGTINDESDERLGIPGYNAIFFVSITFAIIISTTMANKRMKTIRDSQNHKEF</sequence>
<organism evidence="6">
    <name type="scientific">marine sediment metagenome</name>
    <dbReference type="NCBI Taxonomy" id="412755"/>
    <lineage>
        <taxon>unclassified sequences</taxon>
        <taxon>metagenomes</taxon>
        <taxon>ecological metagenomes</taxon>
    </lineage>
</organism>
<dbReference type="NCBIfam" id="TIGR03804">
    <property type="entry name" value="para_beta_helix"/>
    <property type="match status" value="2"/>
</dbReference>
<dbReference type="PANTHER" id="PTHR22990:SF15">
    <property type="entry name" value="F-BOX ONLY PROTEIN 10"/>
    <property type="match status" value="1"/>
</dbReference>
<keyword evidence="2" id="KW-0677">Repeat</keyword>
<evidence type="ECO:0000256" key="3">
    <source>
        <dbReference type="ARBA" id="ARBA00022786"/>
    </source>
</evidence>
<evidence type="ECO:0000256" key="1">
    <source>
        <dbReference type="ARBA" id="ARBA00004906"/>
    </source>
</evidence>
<protein>
    <recommendedName>
        <fullName evidence="5">Periplasmic copper-binding protein NosD beta helix domain-containing protein</fullName>
    </recommendedName>
</protein>
<dbReference type="AlphaFoldDB" id="A0A0F9CG52"/>
<dbReference type="InterPro" id="IPR051550">
    <property type="entry name" value="SCF-Subunits/Alg-Epimerases"/>
</dbReference>
<gene>
    <name evidence="6" type="ORF">LCGC14_2405360</name>
</gene>
<comment type="caution">
    <text evidence="6">The sequence shown here is derived from an EMBL/GenBank/DDBJ whole genome shotgun (WGS) entry which is preliminary data.</text>
</comment>
<dbReference type="Pfam" id="PF05048">
    <property type="entry name" value="NosD"/>
    <property type="match status" value="1"/>
</dbReference>
<dbReference type="EMBL" id="LAZR01036215">
    <property type="protein sequence ID" value="KKL25432.1"/>
    <property type="molecule type" value="Genomic_DNA"/>
</dbReference>
<evidence type="ECO:0000256" key="4">
    <source>
        <dbReference type="SAM" id="Phobius"/>
    </source>
</evidence>
<dbReference type="InterPro" id="IPR011050">
    <property type="entry name" value="Pectin_lyase_fold/virulence"/>
</dbReference>
<dbReference type="PANTHER" id="PTHR22990">
    <property type="entry name" value="F-BOX ONLY PROTEIN"/>
    <property type="match status" value="1"/>
</dbReference>
<accession>A0A0F9CG52</accession>
<dbReference type="SUPFAM" id="SSF51126">
    <property type="entry name" value="Pectin lyase-like"/>
    <property type="match status" value="1"/>
</dbReference>
<keyword evidence="4" id="KW-0472">Membrane</keyword>
<dbReference type="SMART" id="SM00710">
    <property type="entry name" value="PbH1"/>
    <property type="match status" value="8"/>
</dbReference>
<name>A0A0F9CG52_9ZZZZ</name>
<evidence type="ECO:0000256" key="2">
    <source>
        <dbReference type="ARBA" id="ARBA00022737"/>
    </source>
</evidence>
<reference evidence="6" key="1">
    <citation type="journal article" date="2015" name="Nature">
        <title>Complex archaea that bridge the gap between prokaryotes and eukaryotes.</title>
        <authorList>
            <person name="Spang A."/>
            <person name="Saw J.H."/>
            <person name="Jorgensen S.L."/>
            <person name="Zaremba-Niedzwiedzka K."/>
            <person name="Martijn J."/>
            <person name="Lind A.E."/>
            <person name="van Eijk R."/>
            <person name="Schleper C."/>
            <person name="Guy L."/>
            <person name="Ettema T.J."/>
        </authorList>
    </citation>
    <scope>NUCLEOTIDE SEQUENCE</scope>
</reference>
<keyword evidence="4" id="KW-1133">Transmembrane helix</keyword>
<feature type="transmembrane region" description="Helical" evidence="4">
    <location>
        <begin position="344"/>
        <end position="364"/>
    </location>
</feature>
<keyword evidence="3" id="KW-0833">Ubl conjugation pathway</keyword>
<evidence type="ECO:0000313" key="6">
    <source>
        <dbReference type="EMBL" id="KKL25432.1"/>
    </source>
</evidence>
<proteinExistence type="predicted"/>
<dbReference type="Gene3D" id="2.160.20.10">
    <property type="entry name" value="Single-stranded right-handed beta-helix, Pectin lyase-like"/>
    <property type="match status" value="1"/>
</dbReference>
<dbReference type="InterPro" id="IPR022441">
    <property type="entry name" value="Para_beta_helix_rpt-2"/>
</dbReference>
<keyword evidence="4" id="KW-0812">Transmembrane</keyword>
<dbReference type="InterPro" id="IPR006626">
    <property type="entry name" value="PbH1"/>
</dbReference>
<dbReference type="InterPro" id="IPR007742">
    <property type="entry name" value="NosD_dom"/>
</dbReference>
<comment type="pathway">
    <text evidence="1">Protein modification; protein ubiquitination.</text>
</comment>
<feature type="domain" description="Periplasmic copper-binding protein NosD beta helix" evidence="5">
    <location>
        <begin position="204"/>
        <end position="310"/>
    </location>
</feature>